<organism evidence="1 2">
    <name type="scientific">Punica granatum</name>
    <name type="common">Pomegranate</name>
    <dbReference type="NCBI Taxonomy" id="22663"/>
    <lineage>
        <taxon>Eukaryota</taxon>
        <taxon>Viridiplantae</taxon>
        <taxon>Streptophyta</taxon>
        <taxon>Embryophyta</taxon>
        <taxon>Tracheophyta</taxon>
        <taxon>Spermatophyta</taxon>
        <taxon>Magnoliopsida</taxon>
        <taxon>eudicotyledons</taxon>
        <taxon>Gunneridae</taxon>
        <taxon>Pentapetalae</taxon>
        <taxon>rosids</taxon>
        <taxon>malvids</taxon>
        <taxon>Myrtales</taxon>
        <taxon>Lythraceae</taxon>
        <taxon>Punica</taxon>
    </lineage>
</organism>
<dbReference type="AlphaFoldDB" id="A0A218WRQ7"/>
<evidence type="ECO:0000313" key="1">
    <source>
        <dbReference type="EMBL" id="OWM75323.1"/>
    </source>
</evidence>
<comment type="caution">
    <text evidence="1">The sequence shown here is derived from an EMBL/GenBank/DDBJ whole genome shotgun (WGS) entry which is preliminary data.</text>
</comment>
<accession>A0A218WRQ7</accession>
<reference evidence="2" key="1">
    <citation type="journal article" date="2017" name="Plant J.">
        <title>The pomegranate (Punica granatum L.) genome and the genomics of punicalagin biosynthesis.</title>
        <authorList>
            <person name="Qin G."/>
            <person name="Xu C."/>
            <person name="Ming R."/>
            <person name="Tang H."/>
            <person name="Guyot R."/>
            <person name="Kramer E.M."/>
            <person name="Hu Y."/>
            <person name="Yi X."/>
            <person name="Qi Y."/>
            <person name="Xu X."/>
            <person name="Gao Z."/>
            <person name="Pan H."/>
            <person name="Jian J."/>
            <person name="Tian Y."/>
            <person name="Yue Z."/>
            <person name="Xu Y."/>
        </authorList>
    </citation>
    <scope>NUCLEOTIDE SEQUENCE [LARGE SCALE GENOMIC DNA]</scope>
    <source>
        <strain evidence="2">cv. Dabenzi</strain>
    </source>
</reference>
<evidence type="ECO:0000313" key="2">
    <source>
        <dbReference type="Proteomes" id="UP000197138"/>
    </source>
</evidence>
<name>A0A218WRQ7_PUNGR</name>
<dbReference type="EMBL" id="MTKT01003261">
    <property type="protein sequence ID" value="OWM75323.1"/>
    <property type="molecule type" value="Genomic_DNA"/>
</dbReference>
<gene>
    <name evidence="1" type="ORF">CDL15_Pgr012283</name>
</gene>
<sequence>MLRSSELSPVIVRGVRAGPQCLEFKEVAEKCFLSRLRSFEIQIAFLSVISCNEKRGTMKEQTMFAISTQGRRGSN</sequence>
<proteinExistence type="predicted"/>
<dbReference type="Proteomes" id="UP000197138">
    <property type="component" value="Unassembled WGS sequence"/>
</dbReference>
<protein>
    <submittedName>
        <fullName evidence="1">Uncharacterized protein</fullName>
    </submittedName>
</protein>